<protein>
    <submittedName>
        <fullName evidence="1">Uncharacterized protein</fullName>
    </submittedName>
</protein>
<evidence type="ECO:0000313" key="1">
    <source>
        <dbReference type="EMBL" id="SJL18585.1"/>
    </source>
</evidence>
<reference evidence="2" key="1">
    <citation type="journal article" date="2017" name="Nat. Ecol. Evol.">
        <title>Genome expansion and lineage-specific genetic innovations in the forest pathogenic fungi Armillaria.</title>
        <authorList>
            <person name="Sipos G."/>
            <person name="Prasanna A.N."/>
            <person name="Walter M.C."/>
            <person name="O'Connor E."/>
            <person name="Balint B."/>
            <person name="Krizsan K."/>
            <person name="Kiss B."/>
            <person name="Hess J."/>
            <person name="Varga T."/>
            <person name="Slot J."/>
            <person name="Riley R."/>
            <person name="Boka B."/>
            <person name="Rigling D."/>
            <person name="Barry K."/>
            <person name="Lee J."/>
            <person name="Mihaltcheva S."/>
            <person name="LaButti K."/>
            <person name="Lipzen A."/>
            <person name="Waldron R."/>
            <person name="Moloney N.M."/>
            <person name="Sperisen C."/>
            <person name="Kredics L."/>
            <person name="Vagvoelgyi C."/>
            <person name="Patrignani A."/>
            <person name="Fitzpatrick D."/>
            <person name="Nagy I."/>
            <person name="Doyle S."/>
            <person name="Anderson J.B."/>
            <person name="Grigoriev I.V."/>
            <person name="Gueldener U."/>
            <person name="Muensterkoetter M."/>
            <person name="Nagy L.G."/>
        </authorList>
    </citation>
    <scope>NUCLEOTIDE SEQUENCE [LARGE SCALE GENOMIC DNA]</scope>
    <source>
        <strain evidence="2">C18/9</strain>
    </source>
</reference>
<organism evidence="1 2">
    <name type="scientific">Armillaria ostoyae</name>
    <name type="common">Armillaria root rot fungus</name>
    <dbReference type="NCBI Taxonomy" id="47428"/>
    <lineage>
        <taxon>Eukaryota</taxon>
        <taxon>Fungi</taxon>
        <taxon>Dikarya</taxon>
        <taxon>Basidiomycota</taxon>
        <taxon>Agaricomycotina</taxon>
        <taxon>Agaricomycetes</taxon>
        <taxon>Agaricomycetidae</taxon>
        <taxon>Agaricales</taxon>
        <taxon>Marasmiineae</taxon>
        <taxon>Physalacriaceae</taxon>
        <taxon>Armillaria</taxon>
    </lineage>
</organism>
<sequence length="100" mass="11045">MHPLDSPRRRFESSYELSIGVALVIQRTRAEEDCCQSVITARASNVPLFLLGLYATCQRLMGSYFPLIIAMTLEALTPGPVICPKSAPKIQSKDLGSFTR</sequence>
<dbReference type="AlphaFoldDB" id="A0A284SC58"/>
<accession>A0A284SC58</accession>
<gene>
    <name evidence="1" type="ORF">ARMOST_22182</name>
</gene>
<dbReference type="Proteomes" id="UP000219338">
    <property type="component" value="Unassembled WGS sequence"/>
</dbReference>
<dbReference type="EMBL" id="FUEG01000063">
    <property type="protein sequence ID" value="SJL18585.1"/>
    <property type="molecule type" value="Genomic_DNA"/>
</dbReference>
<evidence type="ECO:0000313" key="2">
    <source>
        <dbReference type="Proteomes" id="UP000219338"/>
    </source>
</evidence>
<proteinExistence type="predicted"/>
<keyword evidence="2" id="KW-1185">Reference proteome</keyword>
<name>A0A284SC58_ARMOS</name>